<evidence type="ECO:0008006" key="3">
    <source>
        <dbReference type="Google" id="ProtNLM"/>
    </source>
</evidence>
<accession>A0A139PB56</accession>
<sequence>MMKKLALTVVLLGMALLTLTGCFTKSSRRFIEGKASELSQVYPTEDLEDLFEKFPGGFSIWSEDLYDYEEEGYLFQSVKLKGDIETQKIIGTVLWKEVTFDNDNKKHTEILYEGGVVYKDGMIQLMDPQANATIRNPKLLVQEFTINRNTLSKLKMGRKSYSFETGSADIDYTITDPIVNNYMRVEQDKELKMIFYIMSGTVENKAYSYTLDIKDGHNSHSELFSGYKKQEFKLYND</sequence>
<dbReference type="OrthoDB" id="2233558at2"/>
<dbReference type="RefSeq" id="WP_061452980.1">
    <property type="nucleotide sequence ID" value="NZ_KQ969553.1"/>
</dbReference>
<proteinExistence type="predicted"/>
<name>A0A139PB56_STROR</name>
<organism evidence="1 2">
    <name type="scientific">Streptococcus oralis</name>
    <dbReference type="NCBI Taxonomy" id="1303"/>
    <lineage>
        <taxon>Bacteria</taxon>
        <taxon>Bacillati</taxon>
        <taxon>Bacillota</taxon>
        <taxon>Bacilli</taxon>
        <taxon>Lactobacillales</taxon>
        <taxon>Streptococcaceae</taxon>
        <taxon>Streptococcus</taxon>
    </lineage>
</organism>
<dbReference type="PROSITE" id="PS51257">
    <property type="entry name" value="PROKAR_LIPOPROTEIN"/>
    <property type="match status" value="1"/>
</dbReference>
<evidence type="ECO:0000313" key="1">
    <source>
        <dbReference type="EMBL" id="KXT85513.1"/>
    </source>
</evidence>
<dbReference type="Proteomes" id="UP000072653">
    <property type="component" value="Unassembled WGS sequence"/>
</dbReference>
<protein>
    <recommendedName>
        <fullName evidence="3">Lipoprotein</fullName>
    </recommendedName>
</protein>
<comment type="caution">
    <text evidence="1">The sequence shown here is derived from an EMBL/GenBank/DDBJ whole genome shotgun (WGS) entry which is preliminary data.</text>
</comment>
<gene>
    <name evidence="1" type="ORF">SORDD16_01413</name>
</gene>
<reference evidence="1 2" key="1">
    <citation type="submission" date="2016-01" db="EMBL/GenBank/DDBJ databases">
        <title>Highly variable Streptococcus oralis are common among viridans streptococci isolated from primates.</title>
        <authorList>
            <person name="Denapaite D."/>
            <person name="Rieger M."/>
            <person name="Koendgen S."/>
            <person name="Brueckner R."/>
            <person name="Ochigava I."/>
            <person name="Kappeler P."/>
            <person name="Maetz-Rensing K."/>
            <person name="Leendertz F."/>
            <person name="Hakenbeck R."/>
        </authorList>
    </citation>
    <scope>NUCLEOTIDE SEQUENCE [LARGE SCALE GENOMIC DNA]</scope>
    <source>
        <strain evidence="1 2">DD16</strain>
    </source>
</reference>
<dbReference type="PATRIC" id="fig|1303.79.peg.1688"/>
<dbReference type="EMBL" id="LQOB01000269">
    <property type="protein sequence ID" value="KXT85513.1"/>
    <property type="molecule type" value="Genomic_DNA"/>
</dbReference>
<dbReference type="AlphaFoldDB" id="A0A139PB56"/>
<evidence type="ECO:0000313" key="2">
    <source>
        <dbReference type="Proteomes" id="UP000072653"/>
    </source>
</evidence>